<protein>
    <submittedName>
        <fullName evidence="1">Uncharacterized protein</fullName>
    </submittedName>
</protein>
<organism evidence="1 2">
    <name type="scientific">[Actinobacillus] rossii</name>
    <dbReference type="NCBI Taxonomy" id="123820"/>
    <lineage>
        <taxon>Bacteria</taxon>
        <taxon>Pseudomonadati</taxon>
        <taxon>Pseudomonadota</taxon>
        <taxon>Gammaproteobacteria</taxon>
        <taxon>Pasteurellales</taxon>
        <taxon>Pasteurellaceae</taxon>
    </lineage>
</organism>
<sequence>MATVILSRGALSIVAKEYYQKLDKAQEKLFAYIYHLDKGDEEQARQAFNEFIENGDLATKARQIFLQKYRDWEQWQANPRRKTA</sequence>
<evidence type="ECO:0000313" key="1">
    <source>
        <dbReference type="EMBL" id="SUT92500.1"/>
    </source>
</evidence>
<proteinExistence type="predicted"/>
<dbReference type="EMBL" id="UFRQ01000003">
    <property type="protein sequence ID" value="SUT92500.1"/>
    <property type="molecule type" value="Genomic_DNA"/>
</dbReference>
<evidence type="ECO:0000313" key="2">
    <source>
        <dbReference type="Proteomes" id="UP000254649"/>
    </source>
</evidence>
<dbReference type="OrthoDB" id="5683839at2"/>
<keyword evidence="2" id="KW-1185">Reference proteome</keyword>
<dbReference type="AlphaFoldDB" id="A0A380TV40"/>
<name>A0A380TV40_9PAST</name>
<reference evidence="1 2" key="1">
    <citation type="submission" date="2018-06" db="EMBL/GenBank/DDBJ databases">
        <authorList>
            <consortium name="Pathogen Informatics"/>
            <person name="Doyle S."/>
        </authorList>
    </citation>
    <scope>NUCLEOTIDE SEQUENCE [LARGE SCALE GENOMIC DNA]</scope>
    <source>
        <strain evidence="1 2">NCTC10801</strain>
    </source>
</reference>
<dbReference type="Proteomes" id="UP000254649">
    <property type="component" value="Unassembled WGS sequence"/>
</dbReference>
<gene>
    <name evidence="1" type="ORF">NCTC10801_01703</name>
</gene>
<accession>A0A380TV40</accession>